<keyword evidence="11" id="KW-0862">Zinc</keyword>
<dbReference type="PANTHER" id="PTHR42951">
    <property type="entry name" value="METALLO-BETA-LACTAMASE DOMAIN-CONTAINING"/>
    <property type="match status" value="1"/>
</dbReference>
<dbReference type="PROSITE" id="PS51257">
    <property type="entry name" value="PROKAR_LIPOPROTEIN"/>
    <property type="match status" value="1"/>
</dbReference>
<comment type="catalytic activity">
    <reaction evidence="1">
        <text>a beta-lactam + H2O = a substituted beta-amino acid</text>
        <dbReference type="Rhea" id="RHEA:20401"/>
        <dbReference type="ChEBI" id="CHEBI:15377"/>
        <dbReference type="ChEBI" id="CHEBI:35627"/>
        <dbReference type="ChEBI" id="CHEBI:140347"/>
        <dbReference type="EC" id="3.5.2.6"/>
    </reaction>
</comment>
<dbReference type="InterPro" id="IPR036866">
    <property type="entry name" value="RibonucZ/Hydroxyglut_hydro"/>
</dbReference>
<evidence type="ECO:0000256" key="1">
    <source>
        <dbReference type="ARBA" id="ARBA00001526"/>
    </source>
</evidence>
<evidence type="ECO:0000313" key="14">
    <source>
        <dbReference type="EMBL" id="SNS21885.1"/>
    </source>
</evidence>
<accession>A0A239CNZ8</accession>
<dbReference type="PANTHER" id="PTHR42951:SF4">
    <property type="entry name" value="ACYL-COENZYME A THIOESTERASE MBLAC2"/>
    <property type="match status" value="1"/>
</dbReference>
<comment type="cofactor">
    <cofactor evidence="2">
        <name>Zn(2+)</name>
        <dbReference type="ChEBI" id="CHEBI:29105"/>
    </cofactor>
</comment>
<dbReference type="SUPFAM" id="SSF56281">
    <property type="entry name" value="Metallo-hydrolase/oxidoreductase"/>
    <property type="match status" value="1"/>
</dbReference>
<evidence type="ECO:0000256" key="4">
    <source>
        <dbReference type="ARBA" id="ARBA00005250"/>
    </source>
</evidence>
<keyword evidence="15" id="KW-1185">Reference proteome</keyword>
<dbReference type="GO" id="GO:0017001">
    <property type="term" value="P:antibiotic catabolic process"/>
    <property type="evidence" value="ECO:0007669"/>
    <property type="project" value="UniProtKB-ARBA"/>
</dbReference>
<keyword evidence="10" id="KW-0378">Hydrolase</keyword>
<feature type="domain" description="Metallo-beta-lactamase" evidence="13">
    <location>
        <begin position="62"/>
        <end position="230"/>
    </location>
</feature>
<dbReference type="AlphaFoldDB" id="A0A239CNZ8"/>
<name>A0A239CNZ8_9FLAO</name>
<dbReference type="InterPro" id="IPR001279">
    <property type="entry name" value="Metallo-B-lactamas"/>
</dbReference>
<protein>
    <recommendedName>
        <fullName evidence="6">beta-lactamase</fullName>
        <ecNumber evidence="6">3.5.2.6</ecNumber>
    </recommendedName>
</protein>
<organism evidence="14 15">
    <name type="scientific">Dokdonia pacifica</name>
    <dbReference type="NCBI Taxonomy" id="1627892"/>
    <lineage>
        <taxon>Bacteria</taxon>
        <taxon>Pseudomonadati</taxon>
        <taxon>Bacteroidota</taxon>
        <taxon>Flavobacteriia</taxon>
        <taxon>Flavobacteriales</taxon>
        <taxon>Flavobacteriaceae</taxon>
        <taxon>Dokdonia</taxon>
    </lineage>
</organism>
<evidence type="ECO:0000313" key="15">
    <source>
        <dbReference type="Proteomes" id="UP000198379"/>
    </source>
</evidence>
<dbReference type="SMART" id="SM00849">
    <property type="entry name" value="Lactamase_B"/>
    <property type="match status" value="1"/>
</dbReference>
<dbReference type="RefSeq" id="WP_089373396.1">
    <property type="nucleotide sequence ID" value="NZ_BMEP01000009.1"/>
</dbReference>
<evidence type="ECO:0000256" key="3">
    <source>
        <dbReference type="ARBA" id="ARBA00004418"/>
    </source>
</evidence>
<evidence type="ECO:0000256" key="8">
    <source>
        <dbReference type="ARBA" id="ARBA00022729"/>
    </source>
</evidence>
<comment type="similarity">
    <text evidence="4">Belongs to the metallo-beta-lactamase superfamily. Class-B beta-lactamase family.</text>
</comment>
<evidence type="ECO:0000256" key="10">
    <source>
        <dbReference type="ARBA" id="ARBA00022801"/>
    </source>
</evidence>
<keyword evidence="12" id="KW-0046">Antibiotic resistance</keyword>
<dbReference type="InterPro" id="IPR058199">
    <property type="entry name" value="BlaB//VIM/IMP-1"/>
</dbReference>
<dbReference type="EMBL" id="FZNY01000008">
    <property type="protein sequence ID" value="SNS21885.1"/>
    <property type="molecule type" value="Genomic_DNA"/>
</dbReference>
<gene>
    <name evidence="14" type="ORF">SAMN06265376_108114</name>
</gene>
<evidence type="ECO:0000256" key="7">
    <source>
        <dbReference type="ARBA" id="ARBA00022723"/>
    </source>
</evidence>
<evidence type="ECO:0000256" key="11">
    <source>
        <dbReference type="ARBA" id="ARBA00022833"/>
    </source>
</evidence>
<comment type="subunit">
    <text evidence="5">Monomer.</text>
</comment>
<evidence type="ECO:0000256" key="9">
    <source>
        <dbReference type="ARBA" id="ARBA00022764"/>
    </source>
</evidence>
<evidence type="ECO:0000256" key="5">
    <source>
        <dbReference type="ARBA" id="ARBA00011245"/>
    </source>
</evidence>
<dbReference type="EC" id="3.5.2.6" evidence="6"/>
<dbReference type="NCBIfam" id="NF033088">
    <property type="entry name" value="bla_subclass_B1"/>
    <property type="match status" value="1"/>
</dbReference>
<keyword evidence="9" id="KW-0574">Periplasm</keyword>
<keyword evidence="8" id="KW-0732">Signal</keyword>
<dbReference type="Gene3D" id="3.60.15.10">
    <property type="entry name" value="Ribonuclease Z/Hydroxyacylglutathione hydrolase-like"/>
    <property type="match status" value="1"/>
</dbReference>
<keyword evidence="7" id="KW-0479">Metal-binding</keyword>
<dbReference type="OrthoDB" id="9769598at2"/>
<evidence type="ECO:0000256" key="12">
    <source>
        <dbReference type="ARBA" id="ARBA00023251"/>
    </source>
</evidence>
<evidence type="ECO:0000256" key="6">
    <source>
        <dbReference type="ARBA" id="ARBA00012865"/>
    </source>
</evidence>
<dbReference type="InterPro" id="IPR050855">
    <property type="entry name" value="NDM-1-like"/>
</dbReference>
<evidence type="ECO:0000259" key="13">
    <source>
        <dbReference type="SMART" id="SM00849"/>
    </source>
</evidence>
<evidence type="ECO:0000256" key="2">
    <source>
        <dbReference type="ARBA" id="ARBA00001947"/>
    </source>
</evidence>
<sequence>MIEKLLYRCSIFCVIALVLTSCLGGSKFDPDSYVRPLEIVKLSEDHYQHISYLKLKQSSYYPCNGYVYMSKGEAIIFDSPITEMEASQLIDFLKNNLKAEIKGVVVNHAHADAAGGLKAFAKANINSYASNKTAQLLAKDSITITHPFETKQEIKVGDAIIENTYFGAAHTEDNIVSYIAEEKLLYGGCMIKSLNATKGNLADANVQEWPQTVQKIKEAYPEVQTVIPGHGGRGDVSLLNYTIRLFTANDVSE</sequence>
<comment type="subcellular location">
    <subcellularLocation>
        <location evidence="3">Periplasm</location>
    </subcellularLocation>
</comment>
<dbReference type="Proteomes" id="UP000198379">
    <property type="component" value="Unassembled WGS sequence"/>
</dbReference>
<proteinExistence type="inferred from homology"/>
<reference evidence="14 15" key="1">
    <citation type="submission" date="2017-06" db="EMBL/GenBank/DDBJ databases">
        <authorList>
            <person name="Kim H.J."/>
            <person name="Triplett B.A."/>
        </authorList>
    </citation>
    <scope>NUCLEOTIDE SEQUENCE [LARGE SCALE GENOMIC DNA]</scope>
    <source>
        <strain evidence="14 15">DSM 25597</strain>
    </source>
</reference>
<dbReference type="Pfam" id="PF00753">
    <property type="entry name" value="Lactamase_B"/>
    <property type="match status" value="1"/>
</dbReference>